<dbReference type="GO" id="GO:0016020">
    <property type="term" value="C:membrane"/>
    <property type="evidence" value="ECO:0007669"/>
    <property type="project" value="UniProtKB-SubCell"/>
</dbReference>
<evidence type="ECO:0000313" key="15">
    <source>
        <dbReference type="Proteomes" id="UP000272942"/>
    </source>
</evidence>
<evidence type="ECO:0000256" key="2">
    <source>
        <dbReference type="ARBA" id="ARBA00022692"/>
    </source>
</evidence>
<sequence length="307" mass="34939">MDSSSSPTTDELSDRVCWVCLESGLSDKQNDPWCHPCRCRGALKWVHHHCLQRWIDEQHAGQSTSVPVSCRICGTQYEILYPEASPFYILLEAVDARTRIISYYLAGGLVLASFYWSAVTYGAITVMQAMGHRQGLRTMEQADPLLLILGLPTIPVCLLLAKTIPWERALRSIWRHHIRRWAIVRWFSSKTSPTWPVREEAMEPGSEGYEFPRFLCSALALPTVASVTGRILFRPVRSDFHRILLVLFYYVHGAILLCAISTLADFPLHLQGGLTYLGIKGLLSVSYQEMRYTRACNRTVKDFEARE</sequence>
<evidence type="ECO:0000256" key="8">
    <source>
        <dbReference type="ARBA" id="ARBA00040151"/>
    </source>
</evidence>
<organism evidence="16">
    <name type="scientific">Echinostoma caproni</name>
    <dbReference type="NCBI Taxonomy" id="27848"/>
    <lineage>
        <taxon>Eukaryota</taxon>
        <taxon>Metazoa</taxon>
        <taxon>Spiralia</taxon>
        <taxon>Lophotrochozoa</taxon>
        <taxon>Platyhelminthes</taxon>
        <taxon>Trematoda</taxon>
        <taxon>Digenea</taxon>
        <taxon>Plagiorchiida</taxon>
        <taxon>Echinostomata</taxon>
        <taxon>Echinostomatoidea</taxon>
        <taxon>Echinostomatidae</taxon>
        <taxon>Echinostoma</taxon>
    </lineage>
</organism>
<keyword evidence="3" id="KW-0479">Metal-binding</keyword>
<evidence type="ECO:0000256" key="3">
    <source>
        <dbReference type="ARBA" id="ARBA00022723"/>
    </source>
</evidence>
<evidence type="ECO:0000256" key="12">
    <source>
        <dbReference type="SAM" id="Phobius"/>
    </source>
</evidence>
<dbReference type="Pfam" id="PF12906">
    <property type="entry name" value="RINGv"/>
    <property type="match status" value="1"/>
</dbReference>
<reference evidence="14 15" key="2">
    <citation type="submission" date="2018-11" db="EMBL/GenBank/DDBJ databases">
        <authorList>
            <consortium name="Pathogen Informatics"/>
        </authorList>
    </citation>
    <scope>NUCLEOTIDE SEQUENCE [LARGE SCALE GENOMIC DNA]</scope>
    <source>
        <strain evidence="14 15">Egypt</strain>
    </source>
</reference>
<keyword evidence="6 12" id="KW-1133">Transmembrane helix</keyword>
<dbReference type="SMART" id="SM00744">
    <property type="entry name" value="RINGv"/>
    <property type="match status" value="1"/>
</dbReference>
<dbReference type="GO" id="GO:0008270">
    <property type="term" value="F:zinc ion binding"/>
    <property type="evidence" value="ECO:0007669"/>
    <property type="project" value="UniProtKB-KW"/>
</dbReference>
<proteinExistence type="predicted"/>
<evidence type="ECO:0000256" key="5">
    <source>
        <dbReference type="ARBA" id="ARBA00022833"/>
    </source>
</evidence>
<evidence type="ECO:0000256" key="6">
    <source>
        <dbReference type="ARBA" id="ARBA00022989"/>
    </source>
</evidence>
<accession>A0A183AWV5</accession>
<evidence type="ECO:0000256" key="9">
    <source>
        <dbReference type="ARBA" id="ARBA00043044"/>
    </source>
</evidence>
<name>A0A183AWV5_9TREM</name>
<dbReference type="InterPro" id="IPR011016">
    <property type="entry name" value="Znf_RING-CH"/>
</dbReference>
<evidence type="ECO:0000313" key="16">
    <source>
        <dbReference type="WBParaSite" id="ECPE_0001147501-mRNA-1"/>
    </source>
</evidence>
<feature type="transmembrane region" description="Helical" evidence="12">
    <location>
        <begin position="101"/>
        <end position="124"/>
    </location>
</feature>
<protein>
    <recommendedName>
        <fullName evidence="8">E3 ubiquitin-protein ligase MARCHF5</fullName>
    </recommendedName>
    <alternativeName>
        <fullName evidence="10">Membrane-associated RING finger protein 5</fullName>
    </alternativeName>
    <alternativeName>
        <fullName evidence="9">Membrane-associated RING-CH protein V</fullName>
    </alternativeName>
    <alternativeName>
        <fullName evidence="11">RING-type E3 ubiquitin transferase MARCHF5</fullName>
    </alternativeName>
</protein>
<evidence type="ECO:0000313" key="14">
    <source>
        <dbReference type="EMBL" id="VDP88501.1"/>
    </source>
</evidence>
<keyword evidence="5" id="KW-0862">Zinc</keyword>
<dbReference type="EMBL" id="UZAN01050834">
    <property type="protein sequence ID" value="VDP88501.1"/>
    <property type="molecule type" value="Genomic_DNA"/>
</dbReference>
<evidence type="ECO:0000256" key="4">
    <source>
        <dbReference type="ARBA" id="ARBA00022771"/>
    </source>
</evidence>
<evidence type="ECO:0000256" key="7">
    <source>
        <dbReference type="ARBA" id="ARBA00023136"/>
    </source>
</evidence>
<evidence type="ECO:0000259" key="13">
    <source>
        <dbReference type="PROSITE" id="PS51292"/>
    </source>
</evidence>
<keyword evidence="2 12" id="KW-0812">Transmembrane</keyword>
<keyword evidence="7 12" id="KW-0472">Membrane</keyword>
<dbReference type="InterPro" id="IPR013083">
    <property type="entry name" value="Znf_RING/FYVE/PHD"/>
</dbReference>
<dbReference type="Gene3D" id="3.30.40.10">
    <property type="entry name" value="Zinc/RING finger domain, C3HC4 (zinc finger)"/>
    <property type="match status" value="1"/>
</dbReference>
<gene>
    <name evidence="14" type="ORF">ECPE_LOCUS11441</name>
</gene>
<keyword evidence="15" id="KW-1185">Reference proteome</keyword>
<keyword evidence="4" id="KW-0863">Zinc-finger</keyword>
<feature type="transmembrane region" description="Helical" evidence="12">
    <location>
        <begin position="245"/>
        <end position="264"/>
    </location>
</feature>
<dbReference type="OrthoDB" id="5817083at2759"/>
<feature type="domain" description="RING-CH-type" evidence="13">
    <location>
        <begin position="9"/>
        <end position="80"/>
    </location>
</feature>
<dbReference type="AlphaFoldDB" id="A0A183AWV5"/>
<dbReference type="SUPFAM" id="SSF57850">
    <property type="entry name" value="RING/U-box"/>
    <property type="match status" value="1"/>
</dbReference>
<reference evidence="16" key="1">
    <citation type="submission" date="2016-06" db="UniProtKB">
        <authorList>
            <consortium name="WormBaseParasite"/>
        </authorList>
    </citation>
    <scope>IDENTIFICATION</scope>
</reference>
<evidence type="ECO:0000256" key="10">
    <source>
        <dbReference type="ARBA" id="ARBA00043185"/>
    </source>
</evidence>
<comment type="subcellular location">
    <subcellularLocation>
        <location evidence="1">Membrane</location>
        <topology evidence="1">Multi-pass membrane protein</topology>
    </subcellularLocation>
</comment>
<dbReference type="PROSITE" id="PS51292">
    <property type="entry name" value="ZF_RING_CH"/>
    <property type="match status" value="1"/>
</dbReference>
<dbReference type="Proteomes" id="UP000272942">
    <property type="component" value="Unassembled WGS sequence"/>
</dbReference>
<evidence type="ECO:0000256" key="11">
    <source>
        <dbReference type="ARBA" id="ARBA00043231"/>
    </source>
</evidence>
<dbReference type="PANTHER" id="PTHR46283">
    <property type="entry name" value="E3 UBIQUITIN-PROTEIN LIGASE MARCH5"/>
    <property type="match status" value="1"/>
</dbReference>
<feature type="transmembrane region" description="Helical" evidence="12">
    <location>
        <begin position="145"/>
        <end position="164"/>
    </location>
</feature>
<evidence type="ECO:0000256" key="1">
    <source>
        <dbReference type="ARBA" id="ARBA00004141"/>
    </source>
</evidence>
<dbReference type="WBParaSite" id="ECPE_0001147501-mRNA-1">
    <property type="protein sequence ID" value="ECPE_0001147501-mRNA-1"/>
    <property type="gene ID" value="ECPE_0001147501"/>
</dbReference>